<dbReference type="Proteomes" id="UP000288859">
    <property type="component" value="Unassembled WGS sequence"/>
</dbReference>
<feature type="region of interest" description="Disordered" evidence="1">
    <location>
        <begin position="310"/>
        <end position="396"/>
    </location>
</feature>
<feature type="region of interest" description="Disordered" evidence="1">
    <location>
        <begin position="60"/>
        <end position="92"/>
    </location>
</feature>
<feature type="compositionally biased region" description="Polar residues" evidence="1">
    <location>
        <begin position="74"/>
        <end position="92"/>
    </location>
</feature>
<feature type="compositionally biased region" description="Acidic residues" evidence="1">
    <location>
        <begin position="319"/>
        <end position="334"/>
    </location>
</feature>
<evidence type="ECO:0000313" key="2">
    <source>
        <dbReference type="EMBL" id="RVX74276.1"/>
    </source>
</evidence>
<feature type="region of interest" description="Disordered" evidence="1">
    <location>
        <begin position="1"/>
        <end position="21"/>
    </location>
</feature>
<evidence type="ECO:0000256" key="1">
    <source>
        <dbReference type="SAM" id="MobiDB-lite"/>
    </source>
</evidence>
<sequence length="423" mass="47166">MSPRTRRDTSPSSSPQPSSLLTEEINYPVILHQLVSSSNEPDSLSLSRHIPRALLQPELAGPTTQSHALRKNSADTSSQPSGETSISTSTIWGSRLRQRNQLVSTTVSTPSRPAPRDVRTSYYVDGPEAVKIISEYTLETTLNEQEHGETNDGDGLGYDEMDEPCFSLGDYVRIKRLPADNHALESGYARYSATSSVDHNEGIANDTDIDIDVTKLSPLAYRIIRIYRAEEVFASYRAKVEDELLDAALMEDSDGSDAGGDDTRSENMDKSCLVEQFAYQGWVYQLDRHTSRYVADFEWFREDMLVFDPVATQEGSGDVSDEDEDEDEDEDNETEQEKYPSSSSDKMSVSNESYNQSQDSDDSVDEMDLDSQSARHGDSNNSPPPPQSRVPPAGSRTFASVLPLRRLNTVSLSDMKNVWKNLW</sequence>
<evidence type="ECO:0000313" key="3">
    <source>
        <dbReference type="Proteomes" id="UP000288859"/>
    </source>
</evidence>
<accession>A0A438NEV9</accession>
<protein>
    <submittedName>
        <fullName evidence="2">Uncharacterized protein</fullName>
    </submittedName>
</protein>
<name>A0A438NEV9_EXOME</name>
<feature type="compositionally biased region" description="Acidic residues" evidence="1">
    <location>
        <begin position="359"/>
        <end position="369"/>
    </location>
</feature>
<feature type="compositionally biased region" description="Low complexity" evidence="1">
    <location>
        <begin position="10"/>
        <end position="19"/>
    </location>
</feature>
<dbReference type="VEuPathDB" id="FungiDB:PV10_04862"/>
<reference evidence="2 3" key="1">
    <citation type="submission" date="2017-03" db="EMBL/GenBank/DDBJ databases">
        <title>Genomes of endolithic fungi from Antarctica.</title>
        <authorList>
            <person name="Coleine C."/>
            <person name="Masonjones S."/>
            <person name="Stajich J.E."/>
        </authorList>
    </citation>
    <scope>NUCLEOTIDE SEQUENCE [LARGE SCALE GENOMIC DNA]</scope>
    <source>
        <strain evidence="2 3">CCFEE 6314</strain>
    </source>
</reference>
<organism evidence="2 3">
    <name type="scientific">Exophiala mesophila</name>
    <name type="common">Black yeast-like fungus</name>
    <dbReference type="NCBI Taxonomy" id="212818"/>
    <lineage>
        <taxon>Eukaryota</taxon>
        <taxon>Fungi</taxon>
        <taxon>Dikarya</taxon>
        <taxon>Ascomycota</taxon>
        <taxon>Pezizomycotina</taxon>
        <taxon>Eurotiomycetes</taxon>
        <taxon>Chaetothyriomycetidae</taxon>
        <taxon>Chaetothyriales</taxon>
        <taxon>Herpotrichiellaceae</taxon>
        <taxon>Exophiala</taxon>
    </lineage>
</organism>
<gene>
    <name evidence="2" type="ORF">B0A52_02108</name>
</gene>
<dbReference type="OrthoDB" id="10417235at2759"/>
<dbReference type="EMBL" id="NAJM01000005">
    <property type="protein sequence ID" value="RVX74276.1"/>
    <property type="molecule type" value="Genomic_DNA"/>
</dbReference>
<proteinExistence type="predicted"/>
<dbReference type="AlphaFoldDB" id="A0A438NEV9"/>
<comment type="caution">
    <text evidence="2">The sequence shown here is derived from an EMBL/GenBank/DDBJ whole genome shotgun (WGS) entry which is preliminary data.</text>
</comment>
<feature type="compositionally biased region" description="Polar residues" evidence="1">
    <location>
        <begin position="339"/>
        <end position="349"/>
    </location>
</feature>